<feature type="transmembrane region" description="Helical" evidence="9">
    <location>
        <begin position="198"/>
        <end position="219"/>
    </location>
</feature>
<dbReference type="Pfam" id="PF02355">
    <property type="entry name" value="SecD_SecF_C"/>
    <property type="match status" value="1"/>
</dbReference>
<dbReference type="PANTHER" id="PTHR30081">
    <property type="entry name" value="PROTEIN-EXPORT MEMBRANE PROTEIN SEC"/>
    <property type="match status" value="1"/>
</dbReference>
<sequence length="400" mass="43024">MSRFSRLGNDLYSGARSFDIVGRRRFWYALSAVLMIISLVGLVGRGLNFGIEFSGGSELRVSGVSSSQMEGYEQTADDALEAVDPGGTTTITRIGDDTVRVQTGELDNTEAETARADLAEAFGVETSAVTSSFVGPSWGETVTQRAAIALAVFLALVTLILTFYFHTWKMAVAALVALVHDVLFTVGIYALVGIEVSPASVIGFLTILGYSIYDTIVVFDKVRENTDHTFDTKRQTYAEAANQAVNQTLVRSINTSVVALLPVAVILVVGVTLIGPGTLVDLSWALFIGITVGTFSSIFIATPLLVQLREGELVVRRHDAQVTRRRERREERSSTHADDELLEGEDAEGALVGAPAGAPQDPAPSGAATAARGEQAPGRQLHPYAQRGPRNQPKRKRRGR</sequence>
<feature type="region of interest" description="Disordered" evidence="10">
    <location>
        <begin position="318"/>
        <end position="400"/>
    </location>
</feature>
<evidence type="ECO:0000256" key="6">
    <source>
        <dbReference type="ARBA" id="ARBA00022989"/>
    </source>
</evidence>
<dbReference type="SUPFAM" id="SSF82866">
    <property type="entry name" value="Multidrug efflux transporter AcrB transmembrane domain"/>
    <property type="match status" value="1"/>
</dbReference>
<evidence type="ECO:0000259" key="11">
    <source>
        <dbReference type="Pfam" id="PF02355"/>
    </source>
</evidence>
<evidence type="ECO:0000256" key="5">
    <source>
        <dbReference type="ARBA" id="ARBA00022927"/>
    </source>
</evidence>
<feature type="compositionally biased region" description="Low complexity" evidence="10">
    <location>
        <begin position="349"/>
        <end position="368"/>
    </location>
</feature>
<comment type="function">
    <text evidence="9">Part of the Sec protein translocase complex. Interacts with the SecYEG preprotein conducting channel. SecDF uses the proton motive force (PMF) to complete protein translocation after the ATP-dependent function of SecA.</text>
</comment>
<name>A0A0W8I783_9MICO</name>
<dbReference type="RefSeq" id="WP_058891183.1">
    <property type="nucleotide sequence ID" value="NZ_LQBL01000027.1"/>
</dbReference>
<evidence type="ECO:0000256" key="7">
    <source>
        <dbReference type="ARBA" id="ARBA00023010"/>
    </source>
</evidence>
<evidence type="ECO:0000313" key="12">
    <source>
        <dbReference type="EMBL" id="KUG54452.1"/>
    </source>
</evidence>
<evidence type="ECO:0000256" key="8">
    <source>
        <dbReference type="ARBA" id="ARBA00023136"/>
    </source>
</evidence>
<dbReference type="Pfam" id="PF07549">
    <property type="entry name" value="Sec_GG"/>
    <property type="match status" value="1"/>
</dbReference>
<comment type="caution">
    <text evidence="12">The sequence shown here is derived from an EMBL/GenBank/DDBJ whole genome shotgun (WGS) entry which is preliminary data.</text>
</comment>
<evidence type="ECO:0000256" key="10">
    <source>
        <dbReference type="SAM" id="MobiDB-lite"/>
    </source>
</evidence>
<dbReference type="Proteomes" id="UP000054837">
    <property type="component" value="Unassembled WGS sequence"/>
</dbReference>
<feature type="transmembrane region" description="Helical" evidence="9">
    <location>
        <begin position="282"/>
        <end position="306"/>
    </location>
</feature>
<reference evidence="12 13" key="1">
    <citation type="submission" date="2015-12" db="EMBL/GenBank/DDBJ databases">
        <title>Serinicoccus chungangenesis strain CD08_5 genome sequencing and assembly.</title>
        <authorList>
            <person name="Chander A.M."/>
            <person name="Kaur G."/>
            <person name="Nair G.R."/>
            <person name="Dhawan D.K."/>
            <person name="Kochhar R.K."/>
            <person name="Mayilraj S."/>
            <person name="Bhadada S.K."/>
        </authorList>
    </citation>
    <scope>NUCLEOTIDE SEQUENCE [LARGE SCALE GENOMIC DNA]</scope>
    <source>
        <strain evidence="12 13">CD08_5</strain>
    </source>
</reference>
<feature type="transmembrane region" description="Helical" evidence="9">
    <location>
        <begin position="26"/>
        <end position="44"/>
    </location>
</feature>
<feature type="transmembrane region" description="Helical" evidence="9">
    <location>
        <begin position="146"/>
        <end position="165"/>
    </location>
</feature>
<keyword evidence="6 9" id="KW-1133">Transmembrane helix</keyword>
<evidence type="ECO:0000256" key="3">
    <source>
        <dbReference type="ARBA" id="ARBA00022475"/>
    </source>
</evidence>
<dbReference type="InterPro" id="IPR048634">
    <property type="entry name" value="SecD_SecF_C"/>
</dbReference>
<dbReference type="InterPro" id="IPR022646">
    <property type="entry name" value="SecD/SecF_CS"/>
</dbReference>
<keyword evidence="13" id="KW-1185">Reference proteome</keyword>
<accession>A0A0W8I783</accession>
<organism evidence="12 13">
    <name type="scientific">Serinicoccus chungangensis</name>
    <dbReference type="NCBI Taxonomy" id="767452"/>
    <lineage>
        <taxon>Bacteria</taxon>
        <taxon>Bacillati</taxon>
        <taxon>Actinomycetota</taxon>
        <taxon>Actinomycetes</taxon>
        <taxon>Micrococcales</taxon>
        <taxon>Ornithinimicrobiaceae</taxon>
        <taxon>Serinicoccus</taxon>
    </lineage>
</organism>
<dbReference type="GO" id="GO:0006605">
    <property type="term" value="P:protein targeting"/>
    <property type="evidence" value="ECO:0007669"/>
    <property type="project" value="UniProtKB-UniRule"/>
</dbReference>
<keyword evidence="4 9" id="KW-0812">Transmembrane</keyword>
<dbReference type="GO" id="GO:0015450">
    <property type="term" value="F:protein-transporting ATPase activity"/>
    <property type="evidence" value="ECO:0007669"/>
    <property type="project" value="InterPro"/>
</dbReference>
<dbReference type="AlphaFoldDB" id="A0A0W8I783"/>
<keyword evidence="7 9" id="KW-0811">Translocation</keyword>
<dbReference type="PRINTS" id="PR01755">
    <property type="entry name" value="SECFTRNLCASE"/>
</dbReference>
<comment type="subcellular location">
    <subcellularLocation>
        <location evidence="1 9">Cell membrane</location>
        <topology evidence="1 9">Multi-pass membrane protein</topology>
    </subcellularLocation>
</comment>
<dbReference type="InterPro" id="IPR022645">
    <property type="entry name" value="SecD/SecF_bac"/>
</dbReference>
<feature type="compositionally biased region" description="Basic and acidic residues" evidence="10">
    <location>
        <begin position="318"/>
        <end position="339"/>
    </location>
</feature>
<evidence type="ECO:0000256" key="2">
    <source>
        <dbReference type="ARBA" id="ARBA00022448"/>
    </source>
</evidence>
<keyword evidence="2 9" id="KW-0813">Transport</keyword>
<feature type="transmembrane region" description="Helical" evidence="9">
    <location>
        <begin position="172"/>
        <end position="192"/>
    </location>
</feature>
<keyword evidence="8 9" id="KW-0472">Membrane</keyword>
<feature type="transmembrane region" description="Helical" evidence="9">
    <location>
        <begin position="257"/>
        <end position="276"/>
    </location>
</feature>
<comment type="subunit">
    <text evidence="9">Forms a complex with SecD. Part of the essential Sec protein translocation apparatus which comprises SecA, SecYEG and auxiliary proteins SecDF. Other proteins may also be involved.</text>
</comment>
<dbReference type="GO" id="GO:0005886">
    <property type="term" value="C:plasma membrane"/>
    <property type="evidence" value="ECO:0007669"/>
    <property type="project" value="UniProtKB-SubCell"/>
</dbReference>
<evidence type="ECO:0000313" key="13">
    <source>
        <dbReference type="Proteomes" id="UP000054837"/>
    </source>
</evidence>
<evidence type="ECO:0000256" key="4">
    <source>
        <dbReference type="ARBA" id="ARBA00022692"/>
    </source>
</evidence>
<dbReference type="InterPro" id="IPR005665">
    <property type="entry name" value="SecF_bac"/>
</dbReference>
<dbReference type="NCBIfam" id="TIGR00966">
    <property type="entry name" value="transloc_SecF"/>
    <property type="match status" value="1"/>
</dbReference>
<feature type="domain" description="Protein export membrane protein SecD/SecF C-terminal" evidence="11">
    <location>
        <begin position="120"/>
        <end position="310"/>
    </location>
</feature>
<comment type="similarity">
    <text evidence="9">Belongs to the SecD/SecF family. SecF subfamily.</text>
</comment>
<proteinExistence type="inferred from homology"/>
<dbReference type="PANTHER" id="PTHR30081:SF8">
    <property type="entry name" value="PROTEIN TRANSLOCASE SUBUNIT SECF"/>
    <property type="match status" value="1"/>
</dbReference>
<dbReference type="HAMAP" id="MF_01464_B">
    <property type="entry name" value="SecF_B"/>
    <property type="match status" value="1"/>
</dbReference>
<dbReference type="InterPro" id="IPR022813">
    <property type="entry name" value="SecD/SecF_arch_bac"/>
</dbReference>
<evidence type="ECO:0000256" key="9">
    <source>
        <dbReference type="HAMAP-Rule" id="MF_01464"/>
    </source>
</evidence>
<dbReference type="InterPro" id="IPR055344">
    <property type="entry name" value="SecD_SecF_C_bact"/>
</dbReference>
<protein>
    <recommendedName>
        <fullName evidence="9">Protein-export membrane protein SecF</fullName>
    </recommendedName>
</protein>
<keyword evidence="5 9" id="KW-0653">Protein transport</keyword>
<dbReference type="NCBIfam" id="TIGR00916">
    <property type="entry name" value="2A0604s01"/>
    <property type="match status" value="1"/>
</dbReference>
<dbReference type="Gene3D" id="1.20.1640.10">
    <property type="entry name" value="Multidrug efflux transporter AcrB transmembrane domain"/>
    <property type="match status" value="1"/>
</dbReference>
<evidence type="ECO:0000256" key="1">
    <source>
        <dbReference type="ARBA" id="ARBA00004651"/>
    </source>
</evidence>
<dbReference type="EMBL" id="LQBL01000027">
    <property type="protein sequence ID" value="KUG54452.1"/>
    <property type="molecule type" value="Genomic_DNA"/>
</dbReference>
<keyword evidence="3 9" id="KW-1003">Cell membrane</keyword>
<dbReference type="GO" id="GO:0043952">
    <property type="term" value="P:protein transport by the Sec complex"/>
    <property type="evidence" value="ECO:0007669"/>
    <property type="project" value="UniProtKB-UniRule"/>
</dbReference>
<gene>
    <name evidence="9" type="primary">secF</name>
    <name evidence="12" type="ORF">AVL62_04405</name>
</gene>
<dbReference type="STRING" id="767452.AVL62_04405"/>
<dbReference type="GO" id="GO:0065002">
    <property type="term" value="P:intracellular protein transmembrane transport"/>
    <property type="evidence" value="ECO:0007669"/>
    <property type="project" value="UniProtKB-UniRule"/>
</dbReference>
<dbReference type="OrthoDB" id="9774769at2"/>